<dbReference type="GO" id="GO:0006508">
    <property type="term" value="P:proteolysis"/>
    <property type="evidence" value="ECO:0007669"/>
    <property type="project" value="InterPro"/>
</dbReference>
<reference evidence="2 3" key="1">
    <citation type="submission" date="2016-07" db="EMBL/GenBank/DDBJ databases">
        <title>Multiple horizontal gene transfer events from other fungi enriched the ability of initially mycotrophic Trichoderma (Ascomycota) to feed on dead plant biomass.</title>
        <authorList>
            <consortium name="DOE Joint Genome Institute"/>
            <person name="Aerts A."/>
            <person name="Atanasova L."/>
            <person name="Chenthamara K."/>
            <person name="Zhang J."/>
            <person name="Grujic M."/>
            <person name="Henrissat B."/>
            <person name="Kuo A."/>
            <person name="Salamov A."/>
            <person name="Lipzen A."/>
            <person name="Labutti K."/>
            <person name="Barry K."/>
            <person name="Miao Y."/>
            <person name="Rahimi M.J."/>
            <person name="Shen Q."/>
            <person name="Grigoriev I.V."/>
            <person name="Kubicek C.P."/>
            <person name="Druzhinina I.S."/>
        </authorList>
    </citation>
    <scope>NUCLEOTIDE SEQUENCE [LARGE SCALE GENOMIC DNA]</scope>
    <source>
        <strain evidence="2 3">CBS 433.97</strain>
    </source>
</reference>
<dbReference type="OrthoDB" id="4899602at2759"/>
<evidence type="ECO:0000313" key="2">
    <source>
        <dbReference type="EMBL" id="PTB38219.1"/>
    </source>
</evidence>
<protein>
    <recommendedName>
        <fullName evidence="1">Peptidase S8/S53 domain-containing protein</fullName>
    </recommendedName>
</protein>
<evidence type="ECO:0000259" key="1">
    <source>
        <dbReference type="Pfam" id="PF00082"/>
    </source>
</evidence>
<dbReference type="SUPFAM" id="SSF52743">
    <property type="entry name" value="Subtilisin-like"/>
    <property type="match status" value="1"/>
</dbReference>
<dbReference type="InterPro" id="IPR036852">
    <property type="entry name" value="Peptidase_S8/S53_dom_sf"/>
</dbReference>
<name>A0A2T3Z068_TRIA4</name>
<accession>A0A2T3Z068</accession>
<dbReference type="Proteomes" id="UP000240493">
    <property type="component" value="Unassembled WGS sequence"/>
</dbReference>
<feature type="domain" description="Peptidase S8/S53" evidence="1">
    <location>
        <begin position="47"/>
        <end position="210"/>
    </location>
</feature>
<dbReference type="EMBL" id="KZ679266">
    <property type="protein sequence ID" value="PTB38219.1"/>
    <property type="molecule type" value="Genomic_DNA"/>
</dbReference>
<dbReference type="Pfam" id="PF00082">
    <property type="entry name" value="Peptidase_S8"/>
    <property type="match status" value="1"/>
</dbReference>
<dbReference type="InterPro" id="IPR000209">
    <property type="entry name" value="Peptidase_S8/S53_dom"/>
</dbReference>
<sequence>MRARQNKDGVEDNASIRSPGSLWSSIKAGRSFVDDGSKVYPWLFASDPHGTQMANLCAMDPFCELYVARVAEGKYGITPDRAARAIEWALEKEVDIISMSIALLNRGKDDLEHWVSKAKEKGVIIVCSTQDEGTRLPTSYPAYWKPGLVISACDEYGRLLRDIDEQQYDYRIQGQNVAAGVIPFVESSDSLTGSSVSTALAAGLSSLILTCYKLARLQRMPPSRGMLDSPGKFPYAEGQLNLVKDYLAKMVVNNTKHIMLEKFGNIDSTTKEGDEIDSRKVLQDSFGMQS</sequence>
<proteinExistence type="predicted"/>
<dbReference type="AlphaFoldDB" id="A0A2T3Z068"/>
<keyword evidence="3" id="KW-1185">Reference proteome</keyword>
<gene>
    <name evidence="2" type="ORF">M441DRAFT_71677</name>
</gene>
<evidence type="ECO:0000313" key="3">
    <source>
        <dbReference type="Proteomes" id="UP000240493"/>
    </source>
</evidence>
<organism evidence="2 3">
    <name type="scientific">Trichoderma asperellum (strain ATCC 204424 / CBS 433.97 / NBRC 101777)</name>
    <dbReference type="NCBI Taxonomy" id="1042311"/>
    <lineage>
        <taxon>Eukaryota</taxon>
        <taxon>Fungi</taxon>
        <taxon>Dikarya</taxon>
        <taxon>Ascomycota</taxon>
        <taxon>Pezizomycotina</taxon>
        <taxon>Sordariomycetes</taxon>
        <taxon>Hypocreomycetidae</taxon>
        <taxon>Hypocreales</taxon>
        <taxon>Hypocreaceae</taxon>
        <taxon>Trichoderma</taxon>
    </lineage>
</organism>
<dbReference type="GO" id="GO:0004252">
    <property type="term" value="F:serine-type endopeptidase activity"/>
    <property type="evidence" value="ECO:0007669"/>
    <property type="project" value="InterPro"/>
</dbReference>
<dbReference type="Gene3D" id="3.40.50.200">
    <property type="entry name" value="Peptidase S8/S53 domain"/>
    <property type="match status" value="1"/>
</dbReference>
<dbReference type="STRING" id="1042311.A0A2T3Z068"/>